<dbReference type="GeneID" id="91755260"/>
<protein>
    <recommendedName>
        <fullName evidence="13">DUF929 domain-containing protein</fullName>
    </recommendedName>
</protein>
<evidence type="ECO:0000313" key="3">
    <source>
        <dbReference type="EMBL" id="AKV76131.1"/>
    </source>
</evidence>
<dbReference type="EMBL" id="CP012175">
    <property type="protein sequence ID" value="AKV80627.1"/>
    <property type="molecule type" value="Genomic_DNA"/>
</dbReference>
<dbReference type="Proteomes" id="UP000056255">
    <property type="component" value="Chromosome"/>
</dbReference>
<evidence type="ECO:0000313" key="2">
    <source>
        <dbReference type="EMBL" id="AKV73889.1"/>
    </source>
</evidence>
<organism evidence="1 7">
    <name type="scientific">Metallosphaera sedula</name>
    <dbReference type="NCBI Taxonomy" id="43687"/>
    <lineage>
        <taxon>Archaea</taxon>
        <taxon>Thermoproteota</taxon>
        <taxon>Thermoprotei</taxon>
        <taxon>Sulfolobales</taxon>
        <taxon>Sulfolobaceae</taxon>
        <taxon>Metallosphaera</taxon>
    </lineage>
</organism>
<evidence type="ECO:0000313" key="12">
    <source>
        <dbReference type="Proteomes" id="UP000068832"/>
    </source>
</evidence>
<dbReference type="Proteomes" id="UP000029084">
    <property type="component" value="Chromosome"/>
</dbReference>
<dbReference type="EMBL" id="CP012173">
    <property type="protein sequence ID" value="AKV76131.1"/>
    <property type="molecule type" value="Genomic_DNA"/>
</dbReference>
<evidence type="ECO:0000313" key="6">
    <source>
        <dbReference type="EMBL" id="AKV82869.1"/>
    </source>
</evidence>
<dbReference type="Proteomes" id="UP000068832">
    <property type="component" value="Chromosome"/>
</dbReference>
<reference evidence="6 8" key="3">
    <citation type="submission" date="2015-07" db="EMBL/GenBank/DDBJ databases">
        <title>Physiological, transcriptional responses and genome re-sequencing of acid resistant extremely thermoacidophilic Metallosphaera sedula SARC-M1.</title>
        <authorList>
            <person name="Ai C."/>
            <person name="McCarthy S."/>
            <person name="Eckrich V."/>
            <person name="Rudrappa D."/>
            <person name="Qiu G."/>
            <person name="Blum P."/>
        </authorList>
    </citation>
    <scope>NUCLEOTIDE SEQUENCE [LARGE SCALE GENOMIC DNA]</scope>
    <source>
        <strain evidence="6 8">SARC-M1</strain>
    </source>
</reference>
<accession>A0A088E3R7</accession>
<dbReference type="PATRIC" id="fig|43687.5.peg.820"/>
<dbReference type="EMBL" id="CP012176">
    <property type="protein sequence ID" value="AKV82869.1"/>
    <property type="molecule type" value="Genomic_DNA"/>
</dbReference>
<dbReference type="InterPro" id="IPR036249">
    <property type="entry name" value="Thioredoxin-like_sf"/>
</dbReference>
<dbReference type="InterPro" id="IPR009272">
    <property type="entry name" value="DUF929"/>
</dbReference>
<dbReference type="OMA" id="LITAEIC"/>
<dbReference type="OrthoDB" id="5970at2157"/>
<dbReference type="Proteomes" id="UP000062398">
    <property type="component" value="Chromosome"/>
</dbReference>
<dbReference type="RefSeq" id="WP_012020762.1">
    <property type="nucleotide sequence ID" value="NZ_CP008822.1"/>
</dbReference>
<dbReference type="EMBL" id="CP008822">
    <property type="protein sequence ID" value="AIM26961.1"/>
    <property type="molecule type" value="Genomic_DNA"/>
</dbReference>
<evidence type="ECO:0000313" key="8">
    <source>
        <dbReference type="Proteomes" id="UP000056255"/>
    </source>
</evidence>
<gene>
    <name evidence="1" type="ORF">HA72_0800</name>
    <name evidence="2" type="ORF">MsedA_0815</name>
    <name evidence="3" type="ORF">MsedB_0816</name>
    <name evidence="4" type="ORF">MsedC_0815</name>
    <name evidence="5" type="ORF">MsedD_0816</name>
    <name evidence="6" type="ORF">MsedE_0815</name>
</gene>
<evidence type="ECO:0000313" key="4">
    <source>
        <dbReference type="EMBL" id="AKV78382.1"/>
    </source>
</evidence>
<reference evidence="9 10" key="2">
    <citation type="journal article" date="2015" name="Genome Announc.">
        <title>Complete Genome Sequences of Evolved Arsenate-Resistant Metallosphaera sedula Strains.</title>
        <authorList>
            <person name="Ai C."/>
            <person name="McCarthy S."/>
            <person name="Schackwitz W."/>
            <person name="Martin J."/>
            <person name="Lipzen A."/>
            <person name="Blum P."/>
        </authorList>
    </citation>
    <scope>NUCLEOTIDE SEQUENCE [LARGE SCALE GENOMIC DNA]</scope>
    <source>
        <strain evidence="4 10">ARS120-1</strain>
        <strain evidence="5 9">ARS120-2</strain>
        <strain evidence="2 12">ARS50-1</strain>
        <strain evidence="3 11">ARS50-2</strain>
    </source>
</reference>
<dbReference type="Proteomes" id="UP000061362">
    <property type="component" value="Chromosome"/>
</dbReference>
<evidence type="ECO:0000313" key="5">
    <source>
        <dbReference type="EMBL" id="AKV80627.1"/>
    </source>
</evidence>
<dbReference type="SUPFAM" id="SSF52833">
    <property type="entry name" value="Thioredoxin-like"/>
    <property type="match status" value="1"/>
</dbReference>
<reference evidence="1 7" key="1">
    <citation type="journal article" date="2014" name="J. Bacteriol.">
        <title>Role of an Archaeal PitA Transporter in the Copper and Arsenic Resistance of Metallosphaera sedula, an Extreme Thermoacidophile.</title>
        <authorList>
            <person name="McCarthy S."/>
            <person name="Ai C."/>
            <person name="Wheaton G."/>
            <person name="Tevatia R."/>
            <person name="Eckrich V."/>
            <person name="Kelly R."/>
            <person name="Blum P."/>
        </authorList>
    </citation>
    <scope>NUCLEOTIDE SEQUENCE [LARGE SCALE GENOMIC DNA]</scope>
    <source>
        <strain evidence="1 7">CuR1</strain>
    </source>
</reference>
<evidence type="ECO:0000313" key="7">
    <source>
        <dbReference type="Proteomes" id="UP000029084"/>
    </source>
</evidence>
<proteinExistence type="predicted"/>
<name>A0A088E3R7_9CREN</name>
<evidence type="ECO:0000313" key="10">
    <source>
        <dbReference type="Proteomes" id="UP000062398"/>
    </source>
</evidence>
<dbReference type="Proteomes" id="UP000062475">
    <property type="component" value="Chromosome"/>
</dbReference>
<evidence type="ECO:0000313" key="9">
    <source>
        <dbReference type="Proteomes" id="UP000061362"/>
    </source>
</evidence>
<dbReference type="Pfam" id="PF06053">
    <property type="entry name" value="DUF929"/>
    <property type="match status" value="1"/>
</dbReference>
<dbReference type="EMBL" id="CP012174">
    <property type="protein sequence ID" value="AKV78382.1"/>
    <property type="molecule type" value="Genomic_DNA"/>
</dbReference>
<sequence length="312" mass="35009" precursor="true">MNKKFLVFILVIVIIIAVLAITNLRQVQSSSYGIGTYVSAPVNLELYELAQNQSGFVQFNSTFVYSVKQGNAELTYQGKPVVIFVGAEWCPYCGAEMWSFIIALDRFGNVSGLRYMESSSTDIYPNVPTFTLENLSYKSQYISVLAYEFQDRNHQPLQGVPSNIYQLWQQLGNGSIPFIDVAGIYYQVGTTNNPALLQMKNWTYVLDQLHAENLISYQIFSSANLLTAEICLSDGNQPSHVCEQPAIVHYENELKSTFPSYISLNDSQQSNMLYADQPLSRPLSGHKHEIEFSSVGAWKGSALTLPRDNMIT</sequence>
<evidence type="ECO:0000313" key="1">
    <source>
        <dbReference type="EMBL" id="AIM26961.1"/>
    </source>
</evidence>
<evidence type="ECO:0008006" key="13">
    <source>
        <dbReference type="Google" id="ProtNLM"/>
    </source>
</evidence>
<evidence type="ECO:0000313" key="11">
    <source>
        <dbReference type="Proteomes" id="UP000062475"/>
    </source>
</evidence>
<dbReference type="EMBL" id="CP012172">
    <property type="protein sequence ID" value="AKV73889.1"/>
    <property type="molecule type" value="Genomic_DNA"/>
</dbReference>
<dbReference type="AlphaFoldDB" id="A0A088E3R7"/>